<keyword evidence="4" id="KW-0547">Nucleotide-binding</keyword>
<comment type="catalytic activity">
    <reaction evidence="8">
        <text>L-seryl-[protein] + ATP = O-phospho-L-seryl-[protein] + ADP + H(+)</text>
        <dbReference type="Rhea" id="RHEA:17989"/>
        <dbReference type="Rhea" id="RHEA-COMP:9863"/>
        <dbReference type="Rhea" id="RHEA-COMP:11604"/>
        <dbReference type="ChEBI" id="CHEBI:15378"/>
        <dbReference type="ChEBI" id="CHEBI:29999"/>
        <dbReference type="ChEBI" id="CHEBI:30616"/>
        <dbReference type="ChEBI" id="CHEBI:83421"/>
        <dbReference type="ChEBI" id="CHEBI:456216"/>
        <dbReference type="EC" id="2.7.11.1"/>
    </reaction>
</comment>
<name>A0ABR0UK11_REHGL</name>
<keyword evidence="13" id="KW-1185">Reference proteome</keyword>
<evidence type="ECO:0000256" key="6">
    <source>
        <dbReference type="ARBA" id="ARBA00023180"/>
    </source>
</evidence>
<comment type="subcellular location">
    <subcellularLocation>
        <location evidence="1">Membrane</location>
        <topology evidence="1">Single-pass membrane protein</topology>
    </subcellularLocation>
</comment>
<accession>A0ABR0UK11</accession>
<feature type="domain" description="Wall-associated receptor kinase galacturonan-binding" evidence="10">
    <location>
        <begin position="31"/>
        <end position="97"/>
    </location>
</feature>
<feature type="transmembrane region" description="Helical" evidence="9">
    <location>
        <begin position="307"/>
        <end position="330"/>
    </location>
</feature>
<keyword evidence="6" id="KW-0325">Glycoprotein</keyword>
<comment type="catalytic activity">
    <reaction evidence="7">
        <text>L-threonyl-[protein] + ATP = O-phospho-L-threonyl-[protein] + ADP + H(+)</text>
        <dbReference type="Rhea" id="RHEA:46608"/>
        <dbReference type="Rhea" id="RHEA-COMP:11060"/>
        <dbReference type="Rhea" id="RHEA-COMP:11605"/>
        <dbReference type="ChEBI" id="CHEBI:15378"/>
        <dbReference type="ChEBI" id="CHEBI:30013"/>
        <dbReference type="ChEBI" id="CHEBI:30616"/>
        <dbReference type="ChEBI" id="CHEBI:61977"/>
        <dbReference type="ChEBI" id="CHEBI:456216"/>
        <dbReference type="EC" id="2.7.11.1"/>
    </reaction>
</comment>
<evidence type="ECO:0000256" key="8">
    <source>
        <dbReference type="ARBA" id="ARBA00048679"/>
    </source>
</evidence>
<dbReference type="PANTHER" id="PTHR46008:SF2">
    <property type="entry name" value="LEAF RUST 10 DISEASE-RESISTANCE LOCUS RECEPTOR-LIKE PROTEIN KINASE-LIKE 1.4"/>
    <property type="match status" value="1"/>
</dbReference>
<dbReference type="Gene3D" id="1.10.510.10">
    <property type="entry name" value="Transferase(Phosphotransferase) domain 1"/>
    <property type="match status" value="1"/>
</dbReference>
<reference evidence="12 13" key="1">
    <citation type="journal article" date="2021" name="Comput. Struct. Biotechnol. J.">
        <title>De novo genome assembly of the potent medicinal plant Rehmannia glutinosa using nanopore technology.</title>
        <authorList>
            <person name="Ma L."/>
            <person name="Dong C."/>
            <person name="Song C."/>
            <person name="Wang X."/>
            <person name="Zheng X."/>
            <person name="Niu Y."/>
            <person name="Chen S."/>
            <person name="Feng W."/>
        </authorList>
    </citation>
    <scope>NUCLEOTIDE SEQUENCE [LARGE SCALE GENOMIC DNA]</scope>
    <source>
        <strain evidence="12">DH-2019</strain>
    </source>
</reference>
<evidence type="ECO:0000259" key="11">
    <source>
        <dbReference type="Pfam" id="PF14380"/>
    </source>
</evidence>
<dbReference type="Pfam" id="PF13947">
    <property type="entry name" value="GUB_WAK_bind"/>
    <property type="match status" value="1"/>
</dbReference>
<keyword evidence="5" id="KW-0067">ATP-binding</keyword>
<dbReference type="InterPro" id="IPR032872">
    <property type="entry name" value="WAK_assoc_C"/>
</dbReference>
<organism evidence="12 13">
    <name type="scientific">Rehmannia glutinosa</name>
    <name type="common">Chinese foxglove</name>
    <dbReference type="NCBI Taxonomy" id="99300"/>
    <lineage>
        <taxon>Eukaryota</taxon>
        <taxon>Viridiplantae</taxon>
        <taxon>Streptophyta</taxon>
        <taxon>Embryophyta</taxon>
        <taxon>Tracheophyta</taxon>
        <taxon>Spermatophyta</taxon>
        <taxon>Magnoliopsida</taxon>
        <taxon>eudicotyledons</taxon>
        <taxon>Gunneridae</taxon>
        <taxon>Pentapetalae</taxon>
        <taxon>asterids</taxon>
        <taxon>lamiids</taxon>
        <taxon>Lamiales</taxon>
        <taxon>Orobanchaceae</taxon>
        <taxon>Rehmannieae</taxon>
        <taxon>Rehmannia</taxon>
    </lineage>
</organism>
<sequence length="552" mass="61936">MFHHRPKKIDHVQVLLNFVCSSGADYRYEACGPINCSINGPNISFPFYIPGLQNSYCGYPGFELNCTQLNGFPVLELPETDYVIEDIFYQTRSLRVINAAVLGSNDTGCVPRIRNTTLPIAQYDSAENITRLHLFSSCNNSNSALLSGRVVICGESGGDRWDLGLYEKNESFGNALENCGRNVVAPVEEQGGADEGKIGNGNLLGVLRNGFVVNWKASDCNVCARSGGRCGFNVTNYHFRCFCPDRPHSRSCKPDSYELFDLLTDEFILEWYVSKECYECYYKGKQCRADSKNEFFCHVQEKSRATVVVATAISGGGVLLLCLLISFIIWKCKKRFKITYILPRNKSSDPSTKPDIEGGATMAFRFSATQNLKRPPITSILERTWRWRLWNCILWSLISAVEAFPHRRHACLDGPTGDAGYVDPEYHQCYRLIDKSDVYSFGVVLIELISRCLLMTSLVAELAFRCLQLEKEMRPSMDEVLDILKEIKGGDEMKLENKSEDNGNKYVTGKYHSCSSPETDDVVLWKKNVFQSSPVAVTDFWVSSSSTTGSIG</sequence>
<dbReference type="Pfam" id="PF14380">
    <property type="entry name" value="WAK_assoc"/>
    <property type="match status" value="1"/>
</dbReference>
<evidence type="ECO:0000256" key="2">
    <source>
        <dbReference type="ARBA" id="ARBA00012513"/>
    </source>
</evidence>
<evidence type="ECO:0000256" key="1">
    <source>
        <dbReference type="ARBA" id="ARBA00004167"/>
    </source>
</evidence>
<evidence type="ECO:0000313" key="12">
    <source>
        <dbReference type="EMBL" id="KAK6122295.1"/>
    </source>
</evidence>
<feature type="domain" description="Wall-associated receptor kinase C-terminal" evidence="11">
    <location>
        <begin position="169"/>
        <end position="246"/>
    </location>
</feature>
<dbReference type="Proteomes" id="UP001318860">
    <property type="component" value="Unassembled WGS sequence"/>
</dbReference>
<dbReference type="InterPro" id="IPR011009">
    <property type="entry name" value="Kinase-like_dom_sf"/>
</dbReference>
<evidence type="ECO:0000256" key="9">
    <source>
        <dbReference type="SAM" id="Phobius"/>
    </source>
</evidence>
<gene>
    <name evidence="12" type="ORF">DH2020_043915</name>
</gene>
<evidence type="ECO:0000256" key="5">
    <source>
        <dbReference type="ARBA" id="ARBA00022840"/>
    </source>
</evidence>
<evidence type="ECO:0000256" key="3">
    <source>
        <dbReference type="ARBA" id="ARBA00022729"/>
    </source>
</evidence>
<evidence type="ECO:0000256" key="4">
    <source>
        <dbReference type="ARBA" id="ARBA00022741"/>
    </source>
</evidence>
<keyword evidence="9" id="KW-0472">Membrane</keyword>
<dbReference type="SUPFAM" id="SSF56112">
    <property type="entry name" value="Protein kinase-like (PK-like)"/>
    <property type="match status" value="1"/>
</dbReference>
<proteinExistence type="predicted"/>
<evidence type="ECO:0000259" key="10">
    <source>
        <dbReference type="Pfam" id="PF13947"/>
    </source>
</evidence>
<keyword evidence="9" id="KW-0812">Transmembrane</keyword>
<dbReference type="EMBL" id="JABTTQ020002724">
    <property type="protein sequence ID" value="KAK6122295.1"/>
    <property type="molecule type" value="Genomic_DNA"/>
</dbReference>
<keyword evidence="3" id="KW-0732">Signal</keyword>
<comment type="caution">
    <text evidence="12">The sequence shown here is derived from an EMBL/GenBank/DDBJ whole genome shotgun (WGS) entry which is preliminary data.</text>
</comment>
<keyword evidence="9" id="KW-1133">Transmembrane helix</keyword>
<dbReference type="InterPro" id="IPR025287">
    <property type="entry name" value="WAK_GUB"/>
</dbReference>
<evidence type="ECO:0000313" key="13">
    <source>
        <dbReference type="Proteomes" id="UP001318860"/>
    </source>
</evidence>
<dbReference type="PANTHER" id="PTHR46008">
    <property type="entry name" value="LEAF RUST 10 DISEASE-RESISTANCE LOCUS RECEPTOR-LIKE PROTEIN KINASE-LIKE 1.4"/>
    <property type="match status" value="1"/>
</dbReference>
<dbReference type="EC" id="2.7.11.1" evidence="2"/>
<protein>
    <recommendedName>
        <fullName evidence="2">non-specific serine/threonine protein kinase</fullName>
        <ecNumber evidence="2">2.7.11.1</ecNumber>
    </recommendedName>
</protein>
<evidence type="ECO:0000256" key="7">
    <source>
        <dbReference type="ARBA" id="ARBA00047899"/>
    </source>
</evidence>